<dbReference type="InterPro" id="IPR051401">
    <property type="entry name" value="GtrA_CellWall_Glycosyl"/>
</dbReference>
<accession>A0ABT3SVN4</accession>
<feature type="transmembrane region" description="Helical" evidence="6">
    <location>
        <begin position="60"/>
        <end position="77"/>
    </location>
</feature>
<evidence type="ECO:0000256" key="6">
    <source>
        <dbReference type="SAM" id="Phobius"/>
    </source>
</evidence>
<keyword evidence="3 6" id="KW-0812">Transmembrane</keyword>
<comment type="subcellular location">
    <subcellularLocation>
        <location evidence="1">Membrane</location>
        <topology evidence="1">Multi-pass membrane protein</topology>
    </subcellularLocation>
</comment>
<dbReference type="PANTHER" id="PTHR38459:SF1">
    <property type="entry name" value="PROPHAGE BACTOPRENOL-LINKED GLUCOSE TRANSLOCASE HOMOLOG"/>
    <property type="match status" value="1"/>
</dbReference>
<reference evidence="8" key="1">
    <citation type="submission" date="2019-02" db="EMBL/GenBank/DDBJ databases">
        <authorList>
            <person name="Li S.-H."/>
        </authorList>
    </citation>
    <scope>NUCLEOTIDE SEQUENCE</scope>
    <source>
        <strain evidence="8">IMCC8485</strain>
    </source>
</reference>
<feature type="transmembrane region" description="Helical" evidence="6">
    <location>
        <begin position="98"/>
        <end position="120"/>
    </location>
</feature>
<evidence type="ECO:0000256" key="4">
    <source>
        <dbReference type="ARBA" id="ARBA00022989"/>
    </source>
</evidence>
<protein>
    <submittedName>
        <fullName evidence="8">GtrA family protein</fullName>
    </submittedName>
</protein>
<keyword evidence="4 6" id="KW-1133">Transmembrane helix</keyword>
<keyword evidence="5 6" id="KW-0472">Membrane</keyword>
<feature type="transmembrane region" description="Helical" evidence="6">
    <location>
        <begin position="33"/>
        <end position="54"/>
    </location>
</feature>
<dbReference type="Proteomes" id="UP001143307">
    <property type="component" value="Unassembled WGS sequence"/>
</dbReference>
<dbReference type="EMBL" id="SHNP01000003">
    <property type="protein sequence ID" value="MCX2974050.1"/>
    <property type="molecule type" value="Genomic_DNA"/>
</dbReference>
<dbReference type="InterPro" id="IPR007267">
    <property type="entry name" value="GtrA_DPMS_TM"/>
</dbReference>
<evidence type="ECO:0000256" key="5">
    <source>
        <dbReference type="ARBA" id="ARBA00023136"/>
    </source>
</evidence>
<feature type="transmembrane region" description="Helical" evidence="6">
    <location>
        <begin position="132"/>
        <end position="151"/>
    </location>
</feature>
<evidence type="ECO:0000313" key="9">
    <source>
        <dbReference type="Proteomes" id="UP001143307"/>
    </source>
</evidence>
<evidence type="ECO:0000256" key="2">
    <source>
        <dbReference type="ARBA" id="ARBA00009399"/>
    </source>
</evidence>
<feature type="domain" description="GtrA/DPMS transmembrane" evidence="7">
    <location>
        <begin position="32"/>
        <end position="151"/>
    </location>
</feature>
<evidence type="ECO:0000313" key="8">
    <source>
        <dbReference type="EMBL" id="MCX2974050.1"/>
    </source>
</evidence>
<comment type="caution">
    <text evidence="8">The sequence shown here is derived from an EMBL/GenBank/DDBJ whole genome shotgun (WGS) entry which is preliminary data.</text>
</comment>
<dbReference type="Pfam" id="PF04138">
    <property type="entry name" value="GtrA_DPMS_TM"/>
    <property type="match status" value="1"/>
</dbReference>
<evidence type="ECO:0000256" key="3">
    <source>
        <dbReference type="ARBA" id="ARBA00022692"/>
    </source>
</evidence>
<sequence>MNLRCSIDRSWPAILRRYVSATRRKLVETGFRFALVGVITGLVHYGLVYLGVSWLGWDSLVASSVGFVVAVSCNYLMHYGWTFAVDAHEVPPPHGATLGRYLTMVACGFVINGLVMYLSIQVLDYHYLVAQAFASVAVVLWNYFVANFWVFKR</sequence>
<comment type="similarity">
    <text evidence="2">Belongs to the GtrA family.</text>
</comment>
<dbReference type="PANTHER" id="PTHR38459">
    <property type="entry name" value="PROPHAGE BACTOPRENOL-LINKED GLUCOSE TRANSLOCASE HOMOLOG"/>
    <property type="match status" value="1"/>
</dbReference>
<proteinExistence type="inferred from homology"/>
<organism evidence="8 9">
    <name type="scientific">Candidatus Seongchinamella marina</name>
    <dbReference type="NCBI Taxonomy" id="2518990"/>
    <lineage>
        <taxon>Bacteria</taxon>
        <taxon>Pseudomonadati</taxon>
        <taxon>Pseudomonadota</taxon>
        <taxon>Gammaproteobacteria</taxon>
        <taxon>Cellvibrionales</taxon>
        <taxon>Halieaceae</taxon>
        <taxon>Seongchinamella</taxon>
    </lineage>
</organism>
<name>A0ABT3SVN4_9GAMM</name>
<evidence type="ECO:0000256" key="1">
    <source>
        <dbReference type="ARBA" id="ARBA00004141"/>
    </source>
</evidence>
<gene>
    <name evidence="8" type="ORF">EYC87_10700</name>
</gene>
<evidence type="ECO:0000259" key="7">
    <source>
        <dbReference type="Pfam" id="PF04138"/>
    </source>
</evidence>
<keyword evidence="9" id="KW-1185">Reference proteome</keyword>